<comment type="subcellular location">
    <subcellularLocation>
        <location evidence="1">Membrane</location>
        <topology evidence="1">Multi-pass membrane protein</topology>
    </subcellularLocation>
</comment>
<keyword evidence="2 5" id="KW-0812">Transmembrane</keyword>
<dbReference type="PROSITE" id="PS50850">
    <property type="entry name" value="MFS"/>
    <property type="match status" value="1"/>
</dbReference>
<feature type="transmembrane region" description="Helical" evidence="5">
    <location>
        <begin position="147"/>
        <end position="167"/>
    </location>
</feature>
<dbReference type="PROSITE" id="PS00217">
    <property type="entry name" value="SUGAR_TRANSPORT_2"/>
    <property type="match status" value="1"/>
</dbReference>
<dbReference type="AlphaFoldDB" id="A0A345ZVE0"/>
<feature type="transmembrane region" description="Helical" evidence="5">
    <location>
        <begin position="90"/>
        <end position="110"/>
    </location>
</feature>
<evidence type="ECO:0000313" key="8">
    <source>
        <dbReference type="Proteomes" id="UP000254889"/>
    </source>
</evidence>
<organism evidence="7 8">
    <name type="scientific">Pseudolabrys taiwanensis</name>
    <dbReference type="NCBI Taxonomy" id="331696"/>
    <lineage>
        <taxon>Bacteria</taxon>
        <taxon>Pseudomonadati</taxon>
        <taxon>Pseudomonadota</taxon>
        <taxon>Alphaproteobacteria</taxon>
        <taxon>Hyphomicrobiales</taxon>
        <taxon>Xanthobacteraceae</taxon>
        <taxon>Pseudolabrys</taxon>
    </lineage>
</organism>
<accession>A0A345ZVE0</accession>
<evidence type="ECO:0000256" key="3">
    <source>
        <dbReference type="ARBA" id="ARBA00022989"/>
    </source>
</evidence>
<dbReference type="SUPFAM" id="SSF103473">
    <property type="entry name" value="MFS general substrate transporter"/>
    <property type="match status" value="1"/>
</dbReference>
<dbReference type="Pfam" id="PF07690">
    <property type="entry name" value="MFS_1"/>
    <property type="match status" value="1"/>
</dbReference>
<dbReference type="RefSeq" id="WP_115690968.1">
    <property type="nucleotide sequence ID" value="NZ_CP031417.1"/>
</dbReference>
<dbReference type="InterPro" id="IPR036259">
    <property type="entry name" value="MFS_trans_sf"/>
</dbReference>
<name>A0A345ZVE0_9HYPH</name>
<dbReference type="OrthoDB" id="9784658at2"/>
<dbReference type="KEGG" id="ptaw:DW352_10425"/>
<dbReference type="InterPro" id="IPR020846">
    <property type="entry name" value="MFS_dom"/>
</dbReference>
<evidence type="ECO:0000256" key="4">
    <source>
        <dbReference type="ARBA" id="ARBA00023136"/>
    </source>
</evidence>
<dbReference type="Proteomes" id="UP000254889">
    <property type="component" value="Chromosome"/>
</dbReference>
<feature type="transmembrane region" description="Helical" evidence="5">
    <location>
        <begin position="415"/>
        <end position="433"/>
    </location>
</feature>
<feature type="transmembrane region" description="Helical" evidence="5">
    <location>
        <begin position="179"/>
        <end position="199"/>
    </location>
</feature>
<dbReference type="PANTHER" id="PTHR23508:SF10">
    <property type="entry name" value="CARBOXYLIC ACID TRANSPORTER PROTEIN HOMOLOG"/>
    <property type="match status" value="1"/>
</dbReference>
<dbReference type="InterPro" id="IPR005829">
    <property type="entry name" value="Sugar_transporter_CS"/>
</dbReference>
<feature type="transmembrane region" description="Helical" evidence="5">
    <location>
        <begin position="298"/>
        <end position="318"/>
    </location>
</feature>
<feature type="transmembrane region" description="Helical" evidence="5">
    <location>
        <begin position="25"/>
        <end position="48"/>
    </location>
</feature>
<gene>
    <name evidence="7" type="ORF">DW352_10425</name>
</gene>
<feature type="transmembrane region" description="Helical" evidence="5">
    <location>
        <begin position="351"/>
        <end position="376"/>
    </location>
</feature>
<feature type="transmembrane region" description="Helical" evidence="5">
    <location>
        <begin position="116"/>
        <end position="135"/>
    </location>
</feature>
<dbReference type="PANTHER" id="PTHR23508">
    <property type="entry name" value="CARBOXYLIC ACID TRANSPORTER PROTEIN HOMOLOG"/>
    <property type="match status" value="1"/>
</dbReference>
<evidence type="ECO:0000256" key="5">
    <source>
        <dbReference type="SAM" id="Phobius"/>
    </source>
</evidence>
<feature type="transmembrane region" description="Helical" evidence="5">
    <location>
        <begin position="325"/>
        <end position="345"/>
    </location>
</feature>
<evidence type="ECO:0000259" key="6">
    <source>
        <dbReference type="PROSITE" id="PS50850"/>
    </source>
</evidence>
<dbReference type="GO" id="GO:0046943">
    <property type="term" value="F:carboxylic acid transmembrane transporter activity"/>
    <property type="evidence" value="ECO:0007669"/>
    <property type="project" value="TreeGrafter"/>
</dbReference>
<evidence type="ECO:0000256" key="1">
    <source>
        <dbReference type="ARBA" id="ARBA00004141"/>
    </source>
</evidence>
<proteinExistence type="predicted"/>
<sequence>MTDQTVVPVSRLLDERGLGSFQITLIIWSLLLVLIDGYDIAAIAFAAPHLVREWGVSPKALGPVLIASLVGILFGSALFGFIGDRYGRKIALIAANLVFGVFTLAAAWSTNLEQMFWLRLLAGFGIGGVIPNVVAINAESAPRRLRATLAIIAVGFVPLGGAIPGFVTASLVPQHGWQIIFQIGGIMPIVLALAAIVGLPESVKYMALHEGHRGRMERLVRSICPGTVVPPNARFVIEDEQQQFSGFNPKYLFGQGLAYITPLLWVLFALNLMGYFFLISWTPTLLTAAKLPPTTAALAGASLQIGGTIGALALCWWLQKHRFMAVAIMFVLAVPVVGYIGFAGLKSQSTLLVATFIAGFLVLGIQSGINVIGALVYPTSLRCNGSGWQLGIGRIGSIAGPLVGALFVGMPVEQLYMWSALPFALGAVVCFVIHQLNVERLEKHPELRDAQ</sequence>
<feature type="domain" description="Major facilitator superfamily (MFS) profile" evidence="6">
    <location>
        <begin position="25"/>
        <end position="438"/>
    </location>
</feature>
<evidence type="ECO:0000256" key="2">
    <source>
        <dbReference type="ARBA" id="ARBA00022692"/>
    </source>
</evidence>
<feature type="transmembrane region" description="Helical" evidence="5">
    <location>
        <begin position="388"/>
        <end position="409"/>
    </location>
</feature>
<keyword evidence="8" id="KW-1185">Reference proteome</keyword>
<feature type="transmembrane region" description="Helical" evidence="5">
    <location>
        <begin position="257"/>
        <end position="278"/>
    </location>
</feature>
<dbReference type="InterPro" id="IPR011701">
    <property type="entry name" value="MFS"/>
</dbReference>
<protein>
    <submittedName>
        <fullName evidence="7">MFS transporter</fullName>
    </submittedName>
</protein>
<dbReference type="EMBL" id="CP031417">
    <property type="protein sequence ID" value="AXK80887.1"/>
    <property type="molecule type" value="Genomic_DNA"/>
</dbReference>
<reference evidence="7 8" key="1">
    <citation type="submission" date="2018-07" db="EMBL/GenBank/DDBJ databases">
        <authorList>
            <person name="Quirk P.G."/>
            <person name="Krulwich T.A."/>
        </authorList>
    </citation>
    <scope>NUCLEOTIDE SEQUENCE [LARGE SCALE GENOMIC DNA]</scope>
    <source>
        <strain evidence="7 8">CC-BB4</strain>
    </source>
</reference>
<feature type="transmembrane region" description="Helical" evidence="5">
    <location>
        <begin position="60"/>
        <end position="83"/>
    </location>
</feature>
<keyword evidence="3 5" id="KW-1133">Transmembrane helix</keyword>
<keyword evidence="4 5" id="KW-0472">Membrane</keyword>
<dbReference type="GO" id="GO:0005886">
    <property type="term" value="C:plasma membrane"/>
    <property type="evidence" value="ECO:0007669"/>
    <property type="project" value="TreeGrafter"/>
</dbReference>
<dbReference type="Gene3D" id="1.20.1250.20">
    <property type="entry name" value="MFS general substrate transporter like domains"/>
    <property type="match status" value="1"/>
</dbReference>
<evidence type="ECO:0000313" key="7">
    <source>
        <dbReference type="EMBL" id="AXK80887.1"/>
    </source>
</evidence>